<evidence type="ECO:0000313" key="8">
    <source>
        <dbReference type="Proteomes" id="UP000663855"/>
    </source>
</evidence>
<dbReference type="EMBL" id="CAJNOW010012451">
    <property type="protein sequence ID" value="CAF1610211.1"/>
    <property type="molecule type" value="Genomic_DNA"/>
</dbReference>
<feature type="transmembrane region" description="Helical" evidence="2">
    <location>
        <begin position="12"/>
        <end position="30"/>
    </location>
</feature>
<feature type="transmembrane region" description="Helical" evidence="2">
    <location>
        <begin position="222"/>
        <end position="243"/>
    </location>
</feature>
<keyword evidence="2" id="KW-1133">Transmembrane helix</keyword>
<dbReference type="EMBL" id="CAJOBI010149678">
    <property type="protein sequence ID" value="CAF4805578.1"/>
    <property type="molecule type" value="Genomic_DNA"/>
</dbReference>
<evidence type="ECO:0000313" key="7">
    <source>
        <dbReference type="EMBL" id="CAF4805578.1"/>
    </source>
</evidence>
<accession>A0A814RL90</accession>
<dbReference type="OrthoDB" id="10426025at2759"/>
<gene>
    <name evidence="3" type="ORF">CJN711_LOCUS8767</name>
    <name evidence="6" type="ORF">GIL414_LOCUS47237</name>
    <name evidence="4" type="ORF">KQP761_LOCUS23289</name>
    <name evidence="5" type="ORF">MBJ925_LOCUS36250</name>
    <name evidence="7" type="ORF">SMN809_LOCUS47368</name>
</gene>
<evidence type="ECO:0000313" key="4">
    <source>
        <dbReference type="EMBL" id="CAF1610211.1"/>
    </source>
</evidence>
<evidence type="ECO:0000313" key="6">
    <source>
        <dbReference type="EMBL" id="CAF4802862.1"/>
    </source>
</evidence>
<evidence type="ECO:0000256" key="1">
    <source>
        <dbReference type="SAM" id="MobiDB-lite"/>
    </source>
</evidence>
<feature type="transmembrane region" description="Helical" evidence="2">
    <location>
        <begin position="255"/>
        <end position="276"/>
    </location>
</feature>
<evidence type="ECO:0000313" key="5">
    <source>
        <dbReference type="EMBL" id="CAF2218355.1"/>
    </source>
</evidence>
<reference evidence="3" key="1">
    <citation type="submission" date="2021-02" db="EMBL/GenBank/DDBJ databases">
        <authorList>
            <person name="Nowell W R."/>
        </authorList>
    </citation>
    <scope>NUCLEOTIDE SEQUENCE</scope>
</reference>
<dbReference type="Proteomes" id="UP000681720">
    <property type="component" value="Unassembled WGS sequence"/>
</dbReference>
<keyword evidence="2" id="KW-0812">Transmembrane</keyword>
<organism evidence="3 8">
    <name type="scientific">Rotaria magnacalcarata</name>
    <dbReference type="NCBI Taxonomy" id="392030"/>
    <lineage>
        <taxon>Eukaryota</taxon>
        <taxon>Metazoa</taxon>
        <taxon>Spiralia</taxon>
        <taxon>Gnathifera</taxon>
        <taxon>Rotifera</taxon>
        <taxon>Eurotatoria</taxon>
        <taxon>Bdelloidea</taxon>
        <taxon>Philodinida</taxon>
        <taxon>Philodinidae</taxon>
        <taxon>Rotaria</taxon>
    </lineage>
</organism>
<protein>
    <submittedName>
        <fullName evidence="3">Uncharacterized protein</fullName>
    </submittedName>
</protein>
<dbReference type="EMBL" id="CAJOBJ010150272">
    <property type="protein sequence ID" value="CAF4802862.1"/>
    <property type="molecule type" value="Genomic_DNA"/>
</dbReference>
<dbReference type="Proteomes" id="UP000676336">
    <property type="component" value="Unassembled WGS sequence"/>
</dbReference>
<dbReference type="Proteomes" id="UP000663834">
    <property type="component" value="Unassembled WGS sequence"/>
</dbReference>
<feature type="transmembrane region" description="Helical" evidence="2">
    <location>
        <begin position="138"/>
        <end position="157"/>
    </location>
</feature>
<evidence type="ECO:0000313" key="3">
    <source>
        <dbReference type="EMBL" id="CAF1135182.1"/>
    </source>
</evidence>
<feature type="transmembrane region" description="Helical" evidence="2">
    <location>
        <begin position="282"/>
        <end position="303"/>
    </location>
</feature>
<keyword evidence="2" id="KW-0472">Membrane</keyword>
<sequence>MQSTKSNYTAFTWGVPFGSFVVLFFVISAINRRTNWFLLGTILGIATKSMNNSKKASNWEPPKKNGTDWRTQAGKKEDQKNKSMQHLVTCKQCQTDFAVIVEKDDADTPFEKYLYIEFEDDEVAVPELKCFIRFLSDLMVAAILAVFISIIFIKLILSNEIIRNGRKCPKYDADCFSSDEKYDFSPYSCTDGQYINITGYNGLVWCVGWVYKDRSAQDVLDTLGTCGGLLGIVSCIVPLVYYLSYYKRCHLASCLCIILPIGGVLGLALMLWVTWYDGPSQLGITVVSVVIVMIAIGWCWALWRSCSSHESESSCIPRCSCFAPKGCQYSRGCCHYRCCFCLFHIFCGKYTWYPWACIRDFWKYLCCMFCNTNLSVYDHCPAACETAKWSKTPSKSNRVTTIQPYS</sequence>
<proteinExistence type="predicted"/>
<dbReference type="Proteomes" id="UP000663855">
    <property type="component" value="Unassembled WGS sequence"/>
</dbReference>
<dbReference type="AlphaFoldDB" id="A0A814RL90"/>
<comment type="caution">
    <text evidence="3">The sequence shown here is derived from an EMBL/GenBank/DDBJ whole genome shotgun (WGS) entry which is preliminary data.</text>
</comment>
<dbReference type="EMBL" id="CAJNRE010019979">
    <property type="protein sequence ID" value="CAF2218355.1"/>
    <property type="molecule type" value="Genomic_DNA"/>
</dbReference>
<dbReference type="EMBL" id="CAJNOV010003229">
    <property type="protein sequence ID" value="CAF1135182.1"/>
    <property type="molecule type" value="Genomic_DNA"/>
</dbReference>
<dbReference type="Proteomes" id="UP000663824">
    <property type="component" value="Unassembled WGS sequence"/>
</dbReference>
<evidence type="ECO:0000256" key="2">
    <source>
        <dbReference type="SAM" id="Phobius"/>
    </source>
</evidence>
<feature type="region of interest" description="Disordered" evidence="1">
    <location>
        <begin position="52"/>
        <end position="80"/>
    </location>
</feature>
<name>A0A814RL90_9BILA</name>